<dbReference type="AlphaFoldDB" id="A0A1V0BGM7"/>
<protein>
    <recommendedName>
        <fullName evidence="1">GMT-like wHTH domain-containing protein</fullName>
    </recommendedName>
</protein>
<evidence type="ECO:0000313" key="3">
    <source>
        <dbReference type="Proteomes" id="UP000242792"/>
    </source>
</evidence>
<proteinExistence type="predicted"/>
<evidence type="ECO:0000313" key="2">
    <source>
        <dbReference type="EMBL" id="AQZ99093.1"/>
    </source>
</evidence>
<sequence length="421" mass="47711">MTKKHYEWVLGGTPPQILRHSQVKHDLLRDYLVDYFLTLVTAPGQERVQLTIVDGFCGGGLYRDVAGREVPGSPIVILQAIKEAQARVMLEMQRHKPIDFDVKLICIDIDESAIAHLRYVLDGHGYGDKLRSGAIETLTGDFYELSEPVINEVARRSPRAGRAIFILDQYGYDKVPLATINTIFKKFKGAEVILNFNVDSLINFLNPKNLSDFERKTGITDAVPADLLDKETRLPGYRRTVQSNLHQRIIQGSGAKYFTPFFIRPERGHGDYWLLHLSQHAKARDVMATTHWKYNNHFSHHGGAGFDMFSTGYAAKIDDQDKIQRGFLFDDLAEKISIETMLEQIPRYLAEAKEGISFEAFFAQRINSTPATKAMVEKTVLQLAHANEIVITDENGKIRSPRVAIKSTDLIKPYPQKLFSF</sequence>
<name>A0A1V0BGM7_9BURK</name>
<dbReference type="GeneID" id="83040305"/>
<organism evidence="2 3">
    <name type="scientific">Comamonas kerstersii</name>
    <dbReference type="NCBI Taxonomy" id="225992"/>
    <lineage>
        <taxon>Bacteria</taxon>
        <taxon>Pseudomonadati</taxon>
        <taxon>Pseudomonadota</taxon>
        <taxon>Betaproteobacteria</taxon>
        <taxon>Burkholderiales</taxon>
        <taxon>Comamonadaceae</taxon>
        <taxon>Comamonas</taxon>
    </lineage>
</organism>
<accession>A0A1V0BGM7</accession>
<gene>
    <name evidence="2" type="ORF">B5M06_13350</name>
</gene>
<dbReference type="NCBIfam" id="TIGR04474">
    <property type="entry name" value="tcm_partner"/>
    <property type="match status" value="1"/>
</dbReference>
<dbReference type="InterPro" id="IPR031009">
    <property type="entry name" value="Tcm_partner"/>
</dbReference>
<dbReference type="InterPro" id="IPR054339">
    <property type="entry name" value="GMT_wHTH"/>
</dbReference>
<dbReference type="RefSeq" id="WP_054065245.1">
    <property type="nucleotide sequence ID" value="NZ_CP020121.1"/>
</dbReference>
<dbReference type="EMBL" id="CP020121">
    <property type="protein sequence ID" value="AQZ99093.1"/>
    <property type="molecule type" value="Genomic_DNA"/>
</dbReference>
<dbReference type="Proteomes" id="UP000242792">
    <property type="component" value="Chromosome"/>
</dbReference>
<dbReference type="OrthoDB" id="275124at2"/>
<dbReference type="Pfam" id="PF22560">
    <property type="entry name" value="GMT-wHTH"/>
    <property type="match status" value="1"/>
</dbReference>
<dbReference type="KEGG" id="cke:B5M06_13350"/>
<evidence type="ECO:0000259" key="1">
    <source>
        <dbReference type="Pfam" id="PF22560"/>
    </source>
</evidence>
<feature type="domain" description="GMT-like wHTH" evidence="1">
    <location>
        <begin position="312"/>
        <end position="396"/>
    </location>
</feature>
<reference evidence="2 3" key="1">
    <citation type="submission" date="2017-03" db="EMBL/GenBank/DDBJ databases">
        <title>Rapid Whole Genome Sequencing of Comamonas kerstersii Causing Continuous ambulatory Peritoneal Dialysis-Associated Peritonitis.</title>
        <authorList>
            <person name="Zheng B."/>
        </authorList>
    </citation>
    <scope>NUCLEOTIDE SEQUENCE [LARGE SCALE GENOMIC DNA]</scope>
    <source>
        <strain evidence="2 3">8943</strain>
    </source>
</reference>